<evidence type="ECO:0000313" key="5">
    <source>
        <dbReference type="Proteomes" id="UP001162889"/>
    </source>
</evidence>
<dbReference type="EMBL" id="JAHTGR010000003">
    <property type="protein sequence ID" value="MBV6320668.1"/>
    <property type="molecule type" value="Genomic_DNA"/>
</dbReference>
<evidence type="ECO:0000259" key="1">
    <source>
        <dbReference type="Pfam" id="PF03795"/>
    </source>
</evidence>
<evidence type="ECO:0000313" key="2">
    <source>
        <dbReference type="EMBL" id="MBV6320668.1"/>
    </source>
</evidence>
<dbReference type="PANTHER" id="PTHR37828:SF1">
    <property type="entry name" value="YCII-RELATED DOMAIN-CONTAINING PROTEIN"/>
    <property type="match status" value="1"/>
</dbReference>
<organism evidence="2 4">
    <name type="scientific">Duganella violaceipulchra</name>
    <dbReference type="NCBI Taxonomy" id="2849652"/>
    <lineage>
        <taxon>Bacteria</taxon>
        <taxon>Pseudomonadati</taxon>
        <taxon>Pseudomonadota</taxon>
        <taxon>Betaproteobacteria</taxon>
        <taxon>Burkholderiales</taxon>
        <taxon>Oxalobacteraceae</taxon>
        <taxon>Telluria group</taxon>
        <taxon>Duganella</taxon>
    </lineage>
</organism>
<name>A0AA41L1F7_9BURK</name>
<accession>A0AA41L1F7</accession>
<evidence type="ECO:0000313" key="3">
    <source>
        <dbReference type="EMBL" id="MCP2008621.1"/>
    </source>
</evidence>
<dbReference type="Pfam" id="PF03795">
    <property type="entry name" value="YCII"/>
    <property type="match status" value="1"/>
</dbReference>
<dbReference type="Proteomes" id="UP001155901">
    <property type="component" value="Unassembled WGS sequence"/>
</dbReference>
<dbReference type="RefSeq" id="WP_217941423.1">
    <property type="nucleotide sequence ID" value="NZ_JAHTGR010000003.1"/>
</dbReference>
<protein>
    <submittedName>
        <fullName evidence="3">Uncharacterized protein YciI</fullName>
    </submittedName>
</protein>
<dbReference type="PANTHER" id="PTHR37828">
    <property type="entry name" value="GSR2449 PROTEIN"/>
    <property type="match status" value="1"/>
</dbReference>
<proteinExistence type="predicted"/>
<comment type="caution">
    <text evidence="2">The sequence shown here is derived from an EMBL/GenBank/DDBJ whole genome shotgun (WGS) entry which is preliminary data.</text>
</comment>
<feature type="domain" description="YCII-related" evidence="1">
    <location>
        <begin position="4"/>
        <end position="74"/>
    </location>
</feature>
<dbReference type="InterPro" id="IPR005545">
    <property type="entry name" value="YCII"/>
</dbReference>
<gene>
    <name evidence="2" type="ORF">KVP70_06950</name>
    <name evidence="3" type="ORF">L1274_002329</name>
</gene>
<reference evidence="3" key="2">
    <citation type="submission" date="2022-03" db="EMBL/GenBank/DDBJ databases">
        <title>Genome Encyclopedia of Bacteria and Archaea VI: Functional Genomics of Type Strains.</title>
        <authorList>
            <person name="Whitman W."/>
        </authorList>
    </citation>
    <scope>NUCLEOTIDE SEQUENCE</scope>
    <source>
        <strain evidence="3">HSC-15S17</strain>
    </source>
</reference>
<dbReference type="Proteomes" id="UP001162889">
    <property type="component" value="Unassembled WGS sequence"/>
</dbReference>
<dbReference type="EMBL" id="JALJZU010000004">
    <property type="protein sequence ID" value="MCP2008621.1"/>
    <property type="molecule type" value="Genomic_DNA"/>
</dbReference>
<dbReference type="AlphaFoldDB" id="A0AA41L1F7"/>
<reference evidence="2" key="1">
    <citation type="submission" date="2021-07" db="EMBL/GenBank/DDBJ databases">
        <title>Characterization of violacein-producing bacteria and related species.</title>
        <authorList>
            <person name="Wilson H.S."/>
            <person name="De Leon M.E."/>
        </authorList>
    </citation>
    <scope>NUCLEOTIDE SEQUENCE</scope>
    <source>
        <strain evidence="2">HSC-15S17</strain>
    </source>
</reference>
<evidence type="ECO:0000313" key="4">
    <source>
        <dbReference type="Proteomes" id="UP001155901"/>
    </source>
</evidence>
<sequence length="95" mass="10086">MYIILLRFSANKSLAPAHMAAHREWLQKGIDDGVFLLAGSIRPGLGGAILAAGPSPEALQARIDQDPFVVHDIVKAEILDIAPNHTVPGLALLAE</sequence>
<keyword evidence="5" id="KW-1185">Reference proteome</keyword>